<proteinExistence type="predicted"/>
<reference evidence="1 2" key="1">
    <citation type="journal article" date="2014" name="Science">
        <title>Plant genetics. Early allopolyploid evolution in the post-Neolithic Brassica napus oilseed genome.</title>
        <authorList>
            <person name="Chalhoub B."/>
            <person name="Denoeud F."/>
            <person name="Liu S."/>
            <person name="Parkin I.A."/>
            <person name="Tang H."/>
            <person name="Wang X."/>
            <person name="Chiquet J."/>
            <person name="Belcram H."/>
            <person name="Tong C."/>
            <person name="Samans B."/>
            <person name="Correa M."/>
            <person name="Da Silva C."/>
            <person name="Just J."/>
            <person name="Falentin C."/>
            <person name="Koh C.S."/>
            <person name="Le Clainche I."/>
            <person name="Bernard M."/>
            <person name="Bento P."/>
            <person name="Noel B."/>
            <person name="Labadie K."/>
            <person name="Alberti A."/>
            <person name="Charles M."/>
            <person name="Arnaud D."/>
            <person name="Guo H."/>
            <person name="Daviaud C."/>
            <person name="Alamery S."/>
            <person name="Jabbari K."/>
            <person name="Zhao M."/>
            <person name="Edger P.P."/>
            <person name="Chelaifa H."/>
            <person name="Tack D."/>
            <person name="Lassalle G."/>
            <person name="Mestiri I."/>
            <person name="Schnel N."/>
            <person name="Le Paslier M.C."/>
            <person name="Fan G."/>
            <person name="Renault V."/>
            <person name="Bayer P.E."/>
            <person name="Golicz A.A."/>
            <person name="Manoli S."/>
            <person name="Lee T.H."/>
            <person name="Thi V.H."/>
            <person name="Chalabi S."/>
            <person name="Hu Q."/>
            <person name="Fan C."/>
            <person name="Tollenaere R."/>
            <person name="Lu Y."/>
            <person name="Battail C."/>
            <person name="Shen J."/>
            <person name="Sidebottom C.H."/>
            <person name="Wang X."/>
            <person name="Canaguier A."/>
            <person name="Chauveau A."/>
            <person name="Berard A."/>
            <person name="Deniot G."/>
            <person name="Guan M."/>
            <person name="Liu Z."/>
            <person name="Sun F."/>
            <person name="Lim Y.P."/>
            <person name="Lyons E."/>
            <person name="Town C.D."/>
            <person name="Bancroft I."/>
            <person name="Wang X."/>
            <person name="Meng J."/>
            <person name="Ma J."/>
            <person name="Pires J.C."/>
            <person name="King G.J."/>
            <person name="Brunel D."/>
            <person name="Delourme R."/>
            <person name="Renard M."/>
            <person name="Aury J.M."/>
            <person name="Adams K.L."/>
            <person name="Batley J."/>
            <person name="Snowdon R.J."/>
            <person name="Tost J."/>
            <person name="Edwards D."/>
            <person name="Zhou Y."/>
            <person name="Hua W."/>
            <person name="Sharpe A.G."/>
            <person name="Paterson A.H."/>
            <person name="Guan C."/>
            <person name="Wincker P."/>
        </authorList>
    </citation>
    <scope>NUCLEOTIDE SEQUENCE [LARGE SCALE GENOMIC DNA]</scope>
    <source>
        <strain evidence="2">cv. Darmor-bzh</strain>
    </source>
</reference>
<protein>
    <submittedName>
        <fullName evidence="1">BnaC03g67060D protein</fullName>
    </submittedName>
</protein>
<gene>
    <name evidence="1" type="primary">BnaC03g67060D</name>
    <name evidence="1" type="ORF">GSBRNA2T00004000001</name>
</gene>
<sequence length="41" mass="4849">MRGRGERIWRSNPCLLEVEESRKSLLNSDPYVRRHGAIRPL</sequence>
<dbReference type="Gramene" id="CDY51667">
    <property type="protein sequence ID" value="CDY51667"/>
    <property type="gene ID" value="GSBRNA2T00004000001"/>
</dbReference>
<dbReference type="AlphaFoldDB" id="A0A078IP06"/>
<organism evidence="1 2">
    <name type="scientific">Brassica napus</name>
    <name type="common">Rape</name>
    <dbReference type="NCBI Taxonomy" id="3708"/>
    <lineage>
        <taxon>Eukaryota</taxon>
        <taxon>Viridiplantae</taxon>
        <taxon>Streptophyta</taxon>
        <taxon>Embryophyta</taxon>
        <taxon>Tracheophyta</taxon>
        <taxon>Spermatophyta</taxon>
        <taxon>Magnoliopsida</taxon>
        <taxon>eudicotyledons</taxon>
        <taxon>Gunneridae</taxon>
        <taxon>Pentapetalae</taxon>
        <taxon>rosids</taxon>
        <taxon>malvids</taxon>
        <taxon>Brassicales</taxon>
        <taxon>Brassicaceae</taxon>
        <taxon>Brassiceae</taxon>
        <taxon>Brassica</taxon>
    </lineage>
</organism>
<dbReference type="Proteomes" id="UP000028999">
    <property type="component" value="Unassembled WGS sequence"/>
</dbReference>
<evidence type="ECO:0000313" key="1">
    <source>
        <dbReference type="EMBL" id="CDY51667.1"/>
    </source>
</evidence>
<accession>A0A078IP06</accession>
<evidence type="ECO:0000313" key="2">
    <source>
        <dbReference type="Proteomes" id="UP000028999"/>
    </source>
</evidence>
<dbReference type="PaxDb" id="3708-A0A078IP06"/>
<dbReference type="EMBL" id="LK033017">
    <property type="protein sequence ID" value="CDY51667.1"/>
    <property type="molecule type" value="Genomic_DNA"/>
</dbReference>
<keyword evidence="2" id="KW-1185">Reference proteome</keyword>
<name>A0A078IP06_BRANA</name>